<evidence type="ECO:0000256" key="1">
    <source>
        <dbReference type="PROSITE-ProRule" id="PRU00325"/>
    </source>
</evidence>
<dbReference type="InterPro" id="IPR007527">
    <property type="entry name" value="Znf_SWIM"/>
</dbReference>
<keyword evidence="1" id="KW-0862">Zinc</keyword>
<dbReference type="Pfam" id="PF04434">
    <property type="entry name" value="SWIM"/>
    <property type="match status" value="1"/>
</dbReference>
<proteinExistence type="predicted"/>
<reference evidence="3" key="1">
    <citation type="submission" date="2024-06" db="EMBL/GenBank/DDBJ databases">
        <title>Sequencing and assembly of the genome of Dyadobacter sp. strain 676, a symbiont of Cyamopsis tetragonoloba.</title>
        <authorList>
            <person name="Guro P."/>
            <person name="Sazanova A."/>
            <person name="Kuznetsova I."/>
            <person name="Belimov A."/>
            <person name="Safronova V."/>
        </authorList>
    </citation>
    <scope>NUCLEOTIDE SEQUENCE</scope>
    <source>
        <strain evidence="3">676</strain>
    </source>
</reference>
<accession>A0AAU8FI26</accession>
<name>A0AAU8FI26_9BACT</name>
<dbReference type="GO" id="GO:0008270">
    <property type="term" value="F:zinc ion binding"/>
    <property type="evidence" value="ECO:0007669"/>
    <property type="project" value="UniProtKB-KW"/>
</dbReference>
<feature type="domain" description="SWIM-type" evidence="2">
    <location>
        <begin position="52"/>
        <end position="85"/>
    </location>
</feature>
<organism evidence="3">
    <name type="scientific">Dyadobacter sp. 676</name>
    <dbReference type="NCBI Taxonomy" id="3088362"/>
    <lineage>
        <taxon>Bacteria</taxon>
        <taxon>Pseudomonadati</taxon>
        <taxon>Bacteroidota</taxon>
        <taxon>Cytophagia</taxon>
        <taxon>Cytophagales</taxon>
        <taxon>Spirosomataceae</taxon>
        <taxon>Dyadobacter</taxon>
    </lineage>
</organism>
<keyword evidence="1" id="KW-0863">Zinc-finger</keyword>
<dbReference type="PROSITE" id="PS50966">
    <property type="entry name" value="ZF_SWIM"/>
    <property type="match status" value="1"/>
</dbReference>
<evidence type="ECO:0000259" key="2">
    <source>
        <dbReference type="PROSITE" id="PS50966"/>
    </source>
</evidence>
<sequence length="436" mass="49394">MLYNREQILQLAPDEASARAGQQLATRSKWVVVYANRKALWGDCQGSGKTPYKTIVDLTNLAFKCTCPSRKFPCKHGLGLLLLYAQDPGAFHDEAALPEHVAEWLGKREVRDAAREQKSDRQPDDAARVKRVEARERKVDSGIAELRAWLRDVIRNGLMHVPQQAYQFNANITARMIDAQAGGLAAQLRQVNLLNFFTDGWQKPLLKRLSGLYMLTEGYLRRDQLPPELAHELRTLVGWTTSREEVLEGAAIADHWIVLSVTSTEEGNLTTERIWLFGRNSARFALLLNFYAGNQVPQHMLFPGMHLQAELAFYPGANPVRALIRQQQTLPPKGININTTSYLPDIYTRITETLAANVFTEQVPFILNDAKLIVKDEHWFLVDPEGNAAPVSNDEDERWTVLAFSTGQPFSVFGVYENETFGLHYVWTRFKGLFVK</sequence>
<dbReference type="AlphaFoldDB" id="A0AAU8FI26"/>
<protein>
    <submittedName>
        <fullName evidence="3">SWIM zinc finger family protein</fullName>
    </submittedName>
</protein>
<keyword evidence="1" id="KW-0479">Metal-binding</keyword>
<gene>
    <name evidence="3" type="ORF">ABV298_28500</name>
</gene>
<evidence type="ECO:0000313" key="3">
    <source>
        <dbReference type="EMBL" id="XCH24206.1"/>
    </source>
</evidence>
<dbReference type="RefSeq" id="WP_353719529.1">
    <property type="nucleotide sequence ID" value="NZ_CP159289.1"/>
</dbReference>
<dbReference type="EMBL" id="CP159289">
    <property type="protein sequence ID" value="XCH24206.1"/>
    <property type="molecule type" value="Genomic_DNA"/>
</dbReference>